<dbReference type="OrthoDB" id="9798161at2"/>
<reference evidence="2 3" key="1">
    <citation type="journal article" date="2015" name="Genome Announc.">
        <title>Expanding the biotechnology potential of lactobacilli through comparative genomics of 213 strains and associated genera.</title>
        <authorList>
            <person name="Sun Z."/>
            <person name="Harris H.M."/>
            <person name="McCann A."/>
            <person name="Guo C."/>
            <person name="Argimon S."/>
            <person name="Zhang W."/>
            <person name="Yang X."/>
            <person name="Jeffery I.B."/>
            <person name="Cooney J.C."/>
            <person name="Kagawa T.F."/>
            <person name="Liu W."/>
            <person name="Song Y."/>
            <person name="Salvetti E."/>
            <person name="Wrobel A."/>
            <person name="Rasinkangas P."/>
            <person name="Parkhill J."/>
            <person name="Rea M.C."/>
            <person name="O'Sullivan O."/>
            <person name="Ritari J."/>
            <person name="Douillard F.P."/>
            <person name="Paul Ross R."/>
            <person name="Yang R."/>
            <person name="Briner A.E."/>
            <person name="Felis G.E."/>
            <person name="de Vos W.M."/>
            <person name="Barrangou R."/>
            <person name="Klaenhammer T.R."/>
            <person name="Caufield P.W."/>
            <person name="Cui Y."/>
            <person name="Zhang H."/>
            <person name="O'Toole P.W."/>
        </authorList>
    </citation>
    <scope>NUCLEOTIDE SEQUENCE [LARGE SCALE GENOMIC DNA]</scope>
    <source>
        <strain evidence="2 3">DSM 10532</strain>
    </source>
</reference>
<dbReference type="Proteomes" id="UP000051311">
    <property type="component" value="Unassembled WGS sequence"/>
</dbReference>
<gene>
    <name evidence="2" type="ORF">FC37_GL001255</name>
</gene>
<dbReference type="AlphaFoldDB" id="A0A0R1NMU0"/>
<dbReference type="STRING" id="1423748.FC37_GL001255"/>
<dbReference type="GO" id="GO:0003677">
    <property type="term" value="F:DNA binding"/>
    <property type="evidence" value="ECO:0007669"/>
    <property type="project" value="InterPro"/>
</dbReference>
<dbReference type="InterPro" id="IPR036515">
    <property type="entry name" value="Transposase_17_sf"/>
</dbReference>
<feature type="domain" description="Transposase IS200-like" evidence="1">
    <location>
        <begin position="18"/>
        <end position="139"/>
    </location>
</feature>
<dbReference type="eggNOG" id="COG1943">
    <property type="taxonomic scope" value="Bacteria"/>
</dbReference>
<dbReference type="PANTHER" id="PTHR33360">
    <property type="entry name" value="TRANSPOSASE FOR INSERTION SEQUENCE ELEMENT IS200"/>
    <property type="match status" value="1"/>
</dbReference>
<evidence type="ECO:0000259" key="1">
    <source>
        <dbReference type="SMART" id="SM01321"/>
    </source>
</evidence>
<evidence type="ECO:0000313" key="3">
    <source>
        <dbReference type="Proteomes" id="UP000051311"/>
    </source>
</evidence>
<dbReference type="PATRIC" id="fig|1423748.3.peg.1316"/>
<proteinExistence type="predicted"/>
<dbReference type="RefSeq" id="WP_025005294.1">
    <property type="nucleotide sequence ID" value="NZ_AZEL01000044.1"/>
</dbReference>
<accession>A0A0R1NMU0</accession>
<dbReference type="GO" id="GO:0006313">
    <property type="term" value="P:DNA transposition"/>
    <property type="evidence" value="ECO:0007669"/>
    <property type="project" value="InterPro"/>
</dbReference>
<name>A0A0R1NMU0_9LACO</name>
<sequence length="154" mass="18151">MNNKKDKIKDAGYEKHYVYNAHYHLIWCTKYRNQIFTNQDLAQEMRDLLKQIAEDNQIKIEKMEVMPEHIHLLISFRPSKSGSSVVKALKGRSAFLFFKNHPEIKQNKMWGGHLWSPSYYFGTVGNMSKEVVEKYINDQIYNAVRDGKPYPSPH</sequence>
<dbReference type="PANTHER" id="PTHR33360:SF2">
    <property type="entry name" value="TRANSPOSASE FOR INSERTION SEQUENCE ELEMENT IS200"/>
    <property type="match status" value="1"/>
</dbReference>
<evidence type="ECO:0000313" key="2">
    <source>
        <dbReference type="EMBL" id="KRL21767.1"/>
    </source>
</evidence>
<dbReference type="Gene3D" id="3.30.70.1290">
    <property type="entry name" value="Transposase IS200-like"/>
    <property type="match status" value="1"/>
</dbReference>
<organism evidence="2 3">
    <name type="scientific">Lactobacillus gallinarum DSM 10532 = JCM 2011</name>
    <dbReference type="NCBI Taxonomy" id="1423748"/>
    <lineage>
        <taxon>Bacteria</taxon>
        <taxon>Bacillati</taxon>
        <taxon>Bacillota</taxon>
        <taxon>Bacilli</taxon>
        <taxon>Lactobacillales</taxon>
        <taxon>Lactobacillaceae</taxon>
        <taxon>Lactobacillus</taxon>
    </lineage>
</organism>
<dbReference type="EMBL" id="AZEL01000044">
    <property type="protein sequence ID" value="KRL21767.1"/>
    <property type="molecule type" value="Genomic_DNA"/>
</dbReference>
<dbReference type="SUPFAM" id="SSF143422">
    <property type="entry name" value="Transposase IS200-like"/>
    <property type="match status" value="1"/>
</dbReference>
<dbReference type="NCBIfam" id="NF033573">
    <property type="entry name" value="transpos_IS200"/>
    <property type="match status" value="1"/>
</dbReference>
<dbReference type="InterPro" id="IPR002686">
    <property type="entry name" value="Transposase_17"/>
</dbReference>
<dbReference type="Pfam" id="PF01797">
    <property type="entry name" value="Y1_Tnp"/>
    <property type="match status" value="1"/>
</dbReference>
<protein>
    <recommendedName>
        <fullName evidence="1">Transposase IS200-like domain-containing protein</fullName>
    </recommendedName>
</protein>
<dbReference type="SMART" id="SM01321">
    <property type="entry name" value="Y1_Tnp"/>
    <property type="match status" value="1"/>
</dbReference>
<comment type="caution">
    <text evidence="2">The sequence shown here is derived from an EMBL/GenBank/DDBJ whole genome shotgun (WGS) entry which is preliminary data.</text>
</comment>
<dbReference type="GO" id="GO:0004803">
    <property type="term" value="F:transposase activity"/>
    <property type="evidence" value="ECO:0007669"/>
    <property type="project" value="InterPro"/>
</dbReference>